<evidence type="ECO:0000313" key="4">
    <source>
        <dbReference type="Proteomes" id="UP000824265"/>
    </source>
</evidence>
<reference evidence="3" key="2">
    <citation type="submission" date="2021-04" db="EMBL/GenBank/DDBJ databases">
        <authorList>
            <person name="Gilroy R."/>
        </authorList>
    </citation>
    <scope>NUCLEOTIDE SEQUENCE</scope>
    <source>
        <strain evidence="3">CHK195-6426</strain>
    </source>
</reference>
<proteinExistence type="predicted"/>
<evidence type="ECO:0000256" key="2">
    <source>
        <dbReference type="SAM" id="SignalP"/>
    </source>
</evidence>
<accession>A0A9D1R4M8</accession>
<reference evidence="3" key="1">
    <citation type="journal article" date="2021" name="PeerJ">
        <title>Extensive microbial diversity within the chicken gut microbiome revealed by metagenomics and culture.</title>
        <authorList>
            <person name="Gilroy R."/>
            <person name="Ravi A."/>
            <person name="Getino M."/>
            <person name="Pursley I."/>
            <person name="Horton D.L."/>
            <person name="Alikhan N.F."/>
            <person name="Baker D."/>
            <person name="Gharbi K."/>
            <person name="Hall N."/>
            <person name="Watson M."/>
            <person name="Adriaenssens E.M."/>
            <person name="Foster-Nyarko E."/>
            <person name="Jarju S."/>
            <person name="Secka A."/>
            <person name="Antonio M."/>
            <person name="Oren A."/>
            <person name="Chaudhuri R.R."/>
            <person name="La Ragione R."/>
            <person name="Hildebrand F."/>
            <person name="Pallen M.J."/>
        </authorList>
    </citation>
    <scope>NUCLEOTIDE SEQUENCE</scope>
    <source>
        <strain evidence="3">CHK195-6426</strain>
    </source>
</reference>
<feature type="chain" id="PRO_5039664878" evidence="2">
    <location>
        <begin position="19"/>
        <end position="209"/>
    </location>
</feature>
<feature type="region of interest" description="Disordered" evidence="1">
    <location>
        <begin position="25"/>
        <end position="96"/>
    </location>
</feature>
<gene>
    <name evidence="3" type="ORF">H9742_05130</name>
</gene>
<feature type="compositionally biased region" description="Polar residues" evidence="1">
    <location>
        <begin position="59"/>
        <end position="87"/>
    </location>
</feature>
<feature type="compositionally biased region" description="Low complexity" evidence="1">
    <location>
        <begin position="25"/>
        <end position="50"/>
    </location>
</feature>
<comment type="caution">
    <text evidence="3">The sequence shown here is derived from an EMBL/GenBank/DDBJ whole genome shotgun (WGS) entry which is preliminary data.</text>
</comment>
<feature type="signal peptide" evidence="2">
    <location>
        <begin position="1"/>
        <end position="18"/>
    </location>
</feature>
<evidence type="ECO:0000313" key="3">
    <source>
        <dbReference type="EMBL" id="HIW80905.1"/>
    </source>
</evidence>
<dbReference type="EMBL" id="DXGH01000028">
    <property type="protein sequence ID" value="HIW80905.1"/>
    <property type="molecule type" value="Genomic_DNA"/>
</dbReference>
<dbReference type="AlphaFoldDB" id="A0A9D1R4M8"/>
<keyword evidence="2" id="KW-0732">Signal</keyword>
<protein>
    <submittedName>
        <fullName evidence="3">Uncharacterized protein</fullName>
    </submittedName>
</protein>
<evidence type="ECO:0000256" key="1">
    <source>
        <dbReference type="SAM" id="MobiDB-lite"/>
    </source>
</evidence>
<organism evidence="3 4">
    <name type="scientific">Candidatus Acetatifactor stercoripullorum</name>
    <dbReference type="NCBI Taxonomy" id="2838414"/>
    <lineage>
        <taxon>Bacteria</taxon>
        <taxon>Bacillati</taxon>
        <taxon>Bacillota</taxon>
        <taxon>Clostridia</taxon>
        <taxon>Lachnospirales</taxon>
        <taxon>Lachnospiraceae</taxon>
        <taxon>Acetatifactor</taxon>
    </lineage>
</organism>
<sequence length="209" mass="21825">MKKITAFFMALTMCAYLAACGSTNEETTVPQTETETQQSTDVQTETETQQGAVEESTAEESQSQPTKETQSAEETQPEASEGTTQAASEEESAQGGYEDNFAVDSAAAAEFAEQIKEAVAAQDLEALADLAAYPLYVGIAEDGVSSREDLIALGAEAVFTSGLSASIEAADTQNLTPSMAGFVLSDGSGNNIIFSVVDGELAVQGINYE</sequence>
<dbReference type="Proteomes" id="UP000824265">
    <property type="component" value="Unassembled WGS sequence"/>
</dbReference>
<name>A0A9D1R4M8_9FIRM</name>